<keyword evidence="3" id="KW-0136">Cellulose degradation</keyword>
<dbReference type="EC" id="3.2.1.-" evidence="3"/>
<dbReference type="PANTHER" id="PTHR34876:SF4">
    <property type="entry name" value="1,4-BETA-D-GLUCAN CELLOBIOHYDROLASE C-RELATED"/>
    <property type="match status" value="1"/>
</dbReference>
<proteinExistence type="inferred from homology"/>
<dbReference type="AlphaFoldDB" id="A0A512D886"/>
<dbReference type="OrthoDB" id="309899at2"/>
<evidence type="ECO:0000313" key="5">
    <source>
        <dbReference type="EMBL" id="GEO32595.1"/>
    </source>
</evidence>
<feature type="binding site" evidence="2">
    <location>
        <position position="354"/>
    </location>
    <ligand>
        <name>substrate</name>
    </ligand>
</feature>
<keyword evidence="3" id="KW-0326">Glycosidase</keyword>
<keyword evidence="3" id="KW-0624">Polysaccharide degradation</keyword>
<dbReference type="PANTHER" id="PTHR34876">
    <property type="match status" value="1"/>
</dbReference>
<name>A0A512D886_9CELL</name>
<feature type="active site" description="Proton acceptor" evidence="1">
    <location>
        <position position="388"/>
    </location>
</feature>
<dbReference type="InterPro" id="IPR016288">
    <property type="entry name" value="Beta_cellobiohydrolase"/>
</dbReference>
<gene>
    <name evidence="5" type="ORF">CAE01nite_03200</name>
</gene>
<evidence type="ECO:0000256" key="3">
    <source>
        <dbReference type="RuleBase" id="RU361186"/>
    </source>
</evidence>
<dbReference type="Pfam" id="PF01341">
    <property type="entry name" value="Glyco_hydro_6"/>
    <property type="match status" value="1"/>
</dbReference>
<dbReference type="GO" id="GO:0030245">
    <property type="term" value="P:cellulose catabolic process"/>
    <property type="evidence" value="ECO:0007669"/>
    <property type="project" value="UniProtKB-KW"/>
</dbReference>
<dbReference type="PIRSF" id="PIRSF001100">
    <property type="entry name" value="Beta_cellobiohydrolase"/>
    <property type="match status" value="1"/>
</dbReference>
<keyword evidence="3" id="KW-0378">Hydrolase</keyword>
<evidence type="ECO:0000313" key="6">
    <source>
        <dbReference type="Proteomes" id="UP000321181"/>
    </source>
</evidence>
<evidence type="ECO:0000256" key="2">
    <source>
        <dbReference type="PIRSR" id="PIRSR001100-2"/>
    </source>
</evidence>
<dbReference type="SUPFAM" id="SSF51989">
    <property type="entry name" value="Glycosyl hydrolases family 6, cellulases"/>
    <property type="match status" value="1"/>
</dbReference>
<keyword evidence="6" id="KW-1185">Reference proteome</keyword>
<dbReference type="GO" id="GO:0004553">
    <property type="term" value="F:hydrolase activity, hydrolyzing O-glycosyl compounds"/>
    <property type="evidence" value="ECO:0007669"/>
    <property type="project" value="InterPro"/>
</dbReference>
<keyword evidence="3" id="KW-0119">Carbohydrate metabolism</keyword>
<feature type="binding site" evidence="2">
    <location>
        <position position="214"/>
    </location>
    <ligand>
        <name>substrate</name>
    </ligand>
</feature>
<feature type="binding site" evidence="2">
    <location>
        <position position="254"/>
    </location>
    <ligand>
        <name>substrate</name>
    </ligand>
</feature>
<dbReference type="PRINTS" id="PR00733">
    <property type="entry name" value="GLHYDRLASE6"/>
</dbReference>
<feature type="active site" description="Proton donor" evidence="1">
    <location>
        <position position="155"/>
    </location>
</feature>
<feature type="binding site" evidence="2">
    <location>
        <position position="382"/>
    </location>
    <ligand>
        <name>substrate</name>
    </ligand>
</feature>
<evidence type="ECO:0000256" key="4">
    <source>
        <dbReference type="SAM" id="MobiDB-lite"/>
    </source>
</evidence>
<accession>A0A512D886</accession>
<sequence length="437" mass="46367">MTATMLLVGIAGGATGATAEKDSSNRGPAHGKSVLNRGTEFYVPEGNDASVQADAFEAQGLVEEAALMRELAAQQETVWLTGGTPEEIGATVSDTVAAAKAQHQVPVFSLYYVPGRDCSQYSSGGATSEAEYKAFVDAIADELGSTKAVVIIEPDGVALLPSEPWCGQGAGGFTGTPDDPEFVQQRFREIRYAVTTLGAQPQTATYIDAGNSAWQGLDDYDAFYGDPNLQYGIVNRLRMAGIDQATGFALNTSNYRATEELIAYGERVSKCLYAVRDQPVPDIEAGYAPQVGTPCPPEEELDAMRVRQNQMTHFVLDTSRNGQGPWVLGDPATSDDAAAFTAEYGYTTADPEIWCNPPGAGLGQRPSSDTGHPLVDAFLWIKVPGQSDGRCTRGIAAADLPQPGFDVVRGMVDPVAGGWFVEQALELARLAEPALLP</sequence>
<comment type="similarity">
    <text evidence="3">Belongs to the glycosyl hydrolase family 6.</text>
</comment>
<dbReference type="Proteomes" id="UP000321181">
    <property type="component" value="Unassembled WGS sequence"/>
</dbReference>
<dbReference type="EMBL" id="BJYY01000001">
    <property type="protein sequence ID" value="GEO32595.1"/>
    <property type="molecule type" value="Genomic_DNA"/>
</dbReference>
<organism evidence="5 6">
    <name type="scientific">Cellulomonas aerilata</name>
    <dbReference type="NCBI Taxonomy" id="515326"/>
    <lineage>
        <taxon>Bacteria</taxon>
        <taxon>Bacillati</taxon>
        <taxon>Actinomycetota</taxon>
        <taxon>Actinomycetes</taxon>
        <taxon>Micrococcales</taxon>
        <taxon>Cellulomonadaceae</taxon>
        <taxon>Cellulomonas</taxon>
    </lineage>
</organism>
<reference evidence="5 6" key="1">
    <citation type="submission" date="2019-07" db="EMBL/GenBank/DDBJ databases">
        <title>Whole genome shotgun sequence of Cellulomonas aerilata NBRC 106308.</title>
        <authorList>
            <person name="Hosoyama A."/>
            <person name="Uohara A."/>
            <person name="Ohji S."/>
            <person name="Ichikawa N."/>
        </authorList>
    </citation>
    <scope>NUCLEOTIDE SEQUENCE [LARGE SCALE GENOMIC DNA]</scope>
    <source>
        <strain evidence="5 6">NBRC 106308</strain>
    </source>
</reference>
<feature type="region of interest" description="Disordered" evidence="4">
    <location>
        <begin position="16"/>
        <end position="35"/>
    </location>
</feature>
<protein>
    <recommendedName>
        <fullName evidence="3">Glucanase</fullName>
        <ecNumber evidence="3">3.2.1.-</ecNumber>
    </recommendedName>
</protein>
<dbReference type="RefSeq" id="WP_146898932.1">
    <property type="nucleotide sequence ID" value="NZ_BAAARM010000001.1"/>
</dbReference>
<comment type="caution">
    <text evidence="5">The sequence shown here is derived from an EMBL/GenBank/DDBJ whole genome shotgun (WGS) entry which is preliminary data.</text>
</comment>
<feature type="binding site" evidence="2">
    <location>
        <position position="79"/>
    </location>
    <ligand>
        <name>substrate</name>
    </ligand>
</feature>
<dbReference type="InterPro" id="IPR036434">
    <property type="entry name" value="Beta_cellobiohydrolase_sf"/>
</dbReference>
<dbReference type="Gene3D" id="3.20.20.40">
    <property type="entry name" value="1, 4-beta cellobiohydrolase"/>
    <property type="match status" value="1"/>
</dbReference>
<evidence type="ECO:0000256" key="1">
    <source>
        <dbReference type="PIRSR" id="PIRSR001100-1"/>
    </source>
</evidence>